<comment type="subcellular location">
    <subcellularLocation>
        <location evidence="1">Cell membrane</location>
        <topology evidence="1">Multi-pass membrane protein</topology>
    </subcellularLocation>
</comment>
<dbReference type="SUPFAM" id="SSF81653">
    <property type="entry name" value="Calcium ATPase, transduction domain A"/>
    <property type="match status" value="1"/>
</dbReference>
<dbReference type="SUPFAM" id="SSF56784">
    <property type="entry name" value="HAD-like"/>
    <property type="match status" value="1"/>
</dbReference>
<dbReference type="Gene3D" id="2.70.150.10">
    <property type="entry name" value="Calcium-transporting ATPase, cytoplasmic transduction domain A"/>
    <property type="match status" value="1"/>
</dbReference>
<dbReference type="GO" id="GO:0005524">
    <property type="term" value="F:ATP binding"/>
    <property type="evidence" value="ECO:0007669"/>
    <property type="project" value="UniProtKB-UniRule"/>
</dbReference>
<dbReference type="InterPro" id="IPR012312">
    <property type="entry name" value="Hemerythrin-like"/>
</dbReference>
<keyword evidence="8" id="KW-0547">Nucleotide-binding</keyword>
<evidence type="ECO:0000313" key="11">
    <source>
        <dbReference type="EMBL" id="SDD79538.1"/>
    </source>
</evidence>
<dbReference type="Pfam" id="PF01814">
    <property type="entry name" value="Hemerythrin"/>
    <property type="match status" value="1"/>
</dbReference>
<sequence>MRRLWDAREALLLAVAASLLVAGAATLLFEAAALGRIAWSLATALGLAYSTAAITAALRRRQPSVDLIAWLAMAGALLTDEPLAGAVIAVMLFTGGTLEARASAHAERSLRHLAARAPRLARREGPDGVDTIPVGRLLVGDRIVVGTGELVPVDGRLLEAGVFDESALTGEALPVEHPAGDDIRSGVANAGNAVRLVATETAERSTYTGVVRLVEQTQASTAPFVRVADRFASAFVPLTLVVAGLAWALSGEAVRAVAVLVVATPCPLLLAAPIAITAGLSRAAGRGAMLKGGSALERLADGRVLLLDKTGTLTRGRPVLVGVVAADGFSGDEVLRAAASLDQMSAHVLASAVVTGARDRGLEPASAEEVRERPGYGVEGIVEGHRVRLGKSAWVIDGPPPSWARRARRRASLDGSLTVYIAVDGRPAGVLLLADPLRPDAPRMMRTLREAGITRTVLITGDRADMAETVGRLVGADAVFADRDPSDKLDIVRAEQDRAPTIMVGDGVNDAPALAAAGAGVAMGARGAGASAEAADVVLTTDRIDGLADAILIARRSIRIARRAAGFGMALSLAAMAPAAAGMLAPAAGAILQEAIDVAAIALALTALLPGRVHTVAMPPADLAVVRRLHAEHTAVAPLVERIREVADGLDDDPPDSAPLRELVDRLETELLPHERAEEVQLVPIVADALGPDPFGALSRSHAEIEHRVRRLRRACVDIGDPPEPDEVTDLRGALYGLYAIVLLHNAQEEENAFSLMPVAETARKRRVALPAGPRGGRRS</sequence>
<dbReference type="InterPro" id="IPR023298">
    <property type="entry name" value="ATPase_P-typ_TM_dom_sf"/>
</dbReference>
<proteinExistence type="inferred from homology"/>
<dbReference type="OrthoDB" id="7059309at2"/>
<dbReference type="InterPro" id="IPR044492">
    <property type="entry name" value="P_typ_ATPase_HD_dom"/>
</dbReference>
<dbReference type="PANTHER" id="PTHR48085">
    <property type="entry name" value="CADMIUM/ZINC-TRANSPORTING ATPASE HMA2-RELATED"/>
    <property type="match status" value="1"/>
</dbReference>
<evidence type="ECO:0000256" key="5">
    <source>
        <dbReference type="ARBA" id="ARBA00022967"/>
    </source>
</evidence>
<dbReference type="PRINTS" id="PR00119">
    <property type="entry name" value="CATATPASE"/>
</dbReference>
<keyword evidence="5" id="KW-1278">Translocase</keyword>
<accession>A0A1G6XMY4</accession>
<feature type="domain" description="P-type ATPase A" evidence="9">
    <location>
        <begin position="121"/>
        <end position="215"/>
    </location>
</feature>
<dbReference type="GO" id="GO:0005886">
    <property type="term" value="C:plasma membrane"/>
    <property type="evidence" value="ECO:0007669"/>
    <property type="project" value="UniProtKB-SubCell"/>
</dbReference>
<feature type="transmembrane region" description="Helical" evidence="8">
    <location>
        <begin position="256"/>
        <end position="280"/>
    </location>
</feature>
<evidence type="ECO:0000256" key="1">
    <source>
        <dbReference type="ARBA" id="ARBA00004651"/>
    </source>
</evidence>
<feature type="transmembrane region" description="Helical" evidence="8">
    <location>
        <begin position="564"/>
        <end position="584"/>
    </location>
</feature>
<feature type="transmembrane region" description="Helical" evidence="8">
    <location>
        <begin position="231"/>
        <end position="250"/>
    </location>
</feature>
<keyword evidence="8" id="KW-1003">Cell membrane</keyword>
<comment type="similarity">
    <text evidence="2 8">Belongs to the cation transport ATPase (P-type) (TC 3.A.3) family. Type IB subfamily.</text>
</comment>
<dbReference type="PANTHER" id="PTHR48085:SF5">
    <property type="entry name" value="CADMIUM_ZINC-TRANSPORTING ATPASE HMA4-RELATED"/>
    <property type="match status" value="1"/>
</dbReference>
<dbReference type="InterPro" id="IPR051014">
    <property type="entry name" value="Cation_Transport_ATPase_IB"/>
</dbReference>
<keyword evidence="7 8" id="KW-0472">Membrane</keyword>
<evidence type="ECO:0000256" key="3">
    <source>
        <dbReference type="ARBA" id="ARBA00022692"/>
    </source>
</evidence>
<evidence type="ECO:0000259" key="9">
    <source>
        <dbReference type="Pfam" id="PF00122"/>
    </source>
</evidence>
<name>A0A1G6XMY4_9ACTN</name>
<dbReference type="SFLD" id="SFLDF00027">
    <property type="entry name" value="p-type_atpase"/>
    <property type="match status" value="1"/>
</dbReference>
<dbReference type="GO" id="GO:0046872">
    <property type="term" value="F:metal ion binding"/>
    <property type="evidence" value="ECO:0007669"/>
    <property type="project" value="UniProtKB-KW"/>
</dbReference>
<dbReference type="GO" id="GO:0015086">
    <property type="term" value="F:cadmium ion transmembrane transporter activity"/>
    <property type="evidence" value="ECO:0007669"/>
    <property type="project" value="TreeGrafter"/>
</dbReference>
<dbReference type="Gene3D" id="3.40.1110.10">
    <property type="entry name" value="Calcium-transporting ATPase, cytoplasmic domain N"/>
    <property type="match status" value="1"/>
</dbReference>
<dbReference type="PROSITE" id="PS00154">
    <property type="entry name" value="ATPASE_E1_E2"/>
    <property type="match status" value="1"/>
</dbReference>
<dbReference type="Gene3D" id="3.40.50.1000">
    <property type="entry name" value="HAD superfamily/HAD-like"/>
    <property type="match status" value="1"/>
</dbReference>
<dbReference type="Pfam" id="PF00122">
    <property type="entry name" value="E1-E2_ATPase"/>
    <property type="match status" value="1"/>
</dbReference>
<dbReference type="NCBIfam" id="TIGR01525">
    <property type="entry name" value="ATPase-IB_hvy"/>
    <property type="match status" value="1"/>
</dbReference>
<dbReference type="InterPro" id="IPR023299">
    <property type="entry name" value="ATPase_P-typ_cyto_dom_N"/>
</dbReference>
<evidence type="ECO:0000256" key="2">
    <source>
        <dbReference type="ARBA" id="ARBA00006024"/>
    </source>
</evidence>
<feature type="domain" description="Hemerythrin-like" evidence="10">
    <location>
        <begin position="626"/>
        <end position="755"/>
    </location>
</feature>
<dbReference type="Proteomes" id="UP000198949">
    <property type="component" value="Unassembled WGS sequence"/>
</dbReference>
<dbReference type="InterPro" id="IPR018303">
    <property type="entry name" value="ATPase_P-typ_P_site"/>
</dbReference>
<dbReference type="Gene3D" id="1.20.120.520">
    <property type="entry name" value="nmb1532 protein domain like"/>
    <property type="match status" value="1"/>
</dbReference>
<dbReference type="InterPro" id="IPR001757">
    <property type="entry name" value="P_typ_ATPase"/>
</dbReference>
<keyword evidence="4 8" id="KW-0479">Metal-binding</keyword>
<protein>
    <submittedName>
        <fullName evidence="11">ATPase, P-type (Transporting), HAD superfamily, subfamily IC/heavy metal translocating P-type ATPase</fullName>
    </submittedName>
</protein>
<organism evidence="11 12">
    <name type="scientific">Glycomyces harbinensis</name>
    <dbReference type="NCBI Taxonomy" id="58114"/>
    <lineage>
        <taxon>Bacteria</taxon>
        <taxon>Bacillati</taxon>
        <taxon>Actinomycetota</taxon>
        <taxon>Actinomycetes</taxon>
        <taxon>Glycomycetales</taxon>
        <taxon>Glycomycetaceae</taxon>
        <taxon>Glycomyces</taxon>
    </lineage>
</organism>
<dbReference type="SFLD" id="SFLDG00002">
    <property type="entry name" value="C1.7:_P-type_atpase_like"/>
    <property type="match status" value="1"/>
</dbReference>
<dbReference type="RefSeq" id="WP_091035786.1">
    <property type="nucleotide sequence ID" value="NZ_FNAD01000007.1"/>
</dbReference>
<evidence type="ECO:0000259" key="10">
    <source>
        <dbReference type="Pfam" id="PF01814"/>
    </source>
</evidence>
<dbReference type="Pfam" id="PF00702">
    <property type="entry name" value="Hydrolase"/>
    <property type="match status" value="1"/>
</dbReference>
<keyword evidence="12" id="KW-1185">Reference proteome</keyword>
<dbReference type="SUPFAM" id="SSF81665">
    <property type="entry name" value="Calcium ATPase, transmembrane domain M"/>
    <property type="match status" value="1"/>
</dbReference>
<evidence type="ECO:0000313" key="12">
    <source>
        <dbReference type="Proteomes" id="UP000198949"/>
    </source>
</evidence>
<dbReference type="InterPro" id="IPR036412">
    <property type="entry name" value="HAD-like_sf"/>
</dbReference>
<keyword evidence="8" id="KW-0067">ATP-binding</keyword>
<dbReference type="InterPro" id="IPR059000">
    <property type="entry name" value="ATPase_P-type_domA"/>
</dbReference>
<keyword evidence="6 8" id="KW-1133">Transmembrane helix</keyword>
<dbReference type="NCBIfam" id="TIGR01494">
    <property type="entry name" value="ATPase_P-type"/>
    <property type="match status" value="2"/>
</dbReference>
<gene>
    <name evidence="11" type="ORF">SAMN05216270_107255</name>
</gene>
<dbReference type="STRING" id="58114.SAMN05216270_107255"/>
<evidence type="ECO:0000256" key="8">
    <source>
        <dbReference type="RuleBase" id="RU362081"/>
    </source>
</evidence>
<dbReference type="InterPro" id="IPR008250">
    <property type="entry name" value="ATPase_P-typ_transduc_dom_A_sf"/>
</dbReference>
<dbReference type="GO" id="GO:0019829">
    <property type="term" value="F:ATPase-coupled monoatomic cation transmembrane transporter activity"/>
    <property type="evidence" value="ECO:0007669"/>
    <property type="project" value="InterPro"/>
</dbReference>
<evidence type="ECO:0000256" key="4">
    <source>
        <dbReference type="ARBA" id="ARBA00022723"/>
    </source>
</evidence>
<dbReference type="InterPro" id="IPR023214">
    <property type="entry name" value="HAD_sf"/>
</dbReference>
<dbReference type="InterPro" id="IPR027256">
    <property type="entry name" value="P-typ_ATPase_IB"/>
</dbReference>
<dbReference type="GO" id="GO:0016887">
    <property type="term" value="F:ATP hydrolysis activity"/>
    <property type="evidence" value="ECO:0007669"/>
    <property type="project" value="InterPro"/>
</dbReference>
<keyword evidence="3 8" id="KW-0812">Transmembrane</keyword>
<evidence type="ECO:0000256" key="7">
    <source>
        <dbReference type="ARBA" id="ARBA00023136"/>
    </source>
</evidence>
<feature type="transmembrane region" description="Helical" evidence="8">
    <location>
        <begin position="34"/>
        <end position="58"/>
    </location>
</feature>
<dbReference type="AlphaFoldDB" id="A0A1G6XMY4"/>
<reference evidence="12" key="1">
    <citation type="submission" date="2016-10" db="EMBL/GenBank/DDBJ databases">
        <authorList>
            <person name="Varghese N."/>
            <person name="Submissions S."/>
        </authorList>
    </citation>
    <scope>NUCLEOTIDE SEQUENCE [LARGE SCALE GENOMIC DNA]</scope>
    <source>
        <strain evidence="12">CGMCC 4.3516</strain>
    </source>
</reference>
<dbReference type="SFLD" id="SFLDS00003">
    <property type="entry name" value="Haloacid_Dehalogenase"/>
    <property type="match status" value="1"/>
</dbReference>
<dbReference type="EMBL" id="FNAD01000007">
    <property type="protein sequence ID" value="SDD79538.1"/>
    <property type="molecule type" value="Genomic_DNA"/>
</dbReference>
<evidence type="ECO:0000256" key="6">
    <source>
        <dbReference type="ARBA" id="ARBA00022989"/>
    </source>
</evidence>